<dbReference type="KEGG" id="nir:NSED_01830"/>
<proteinExistence type="predicted"/>
<dbReference type="HOGENOM" id="CLU_2730550_0_0_2"/>
<evidence type="ECO:0000313" key="1">
    <source>
        <dbReference type="EMBL" id="AFS82178.1"/>
    </source>
</evidence>
<sequence length="72" mass="8489">MDQKDIDEILNHVKQKFDEEVPGIVKMVIRKKMISRFREYDAHTMPESMRNCSVENLIDIIQQGIESGKLRL</sequence>
<dbReference type="eggNOG" id="arCOG11719">
    <property type="taxonomic scope" value="Archaea"/>
</dbReference>
<dbReference type="RefSeq" id="WP_014964550.1">
    <property type="nucleotide sequence ID" value="NC_018656.1"/>
</dbReference>
<dbReference type="EMBL" id="CP003843">
    <property type="protein sequence ID" value="AFS82178.1"/>
    <property type="molecule type" value="Genomic_DNA"/>
</dbReference>
<gene>
    <name evidence="1" type="ORF">NSED_01830</name>
</gene>
<dbReference type="STRING" id="1229909.NSED_01830"/>
<accession>K0B7Q6</accession>
<organism evidence="1 2">
    <name type="scientific">Candidatus Nitrosopumilus sediminis</name>
    <dbReference type="NCBI Taxonomy" id="1229909"/>
    <lineage>
        <taxon>Archaea</taxon>
        <taxon>Nitrososphaerota</taxon>
        <taxon>Nitrososphaeria</taxon>
        <taxon>Nitrosopumilales</taxon>
        <taxon>Nitrosopumilaceae</taxon>
        <taxon>Nitrosopumilus</taxon>
    </lineage>
</organism>
<dbReference type="AlphaFoldDB" id="K0B7Q6"/>
<dbReference type="OrthoDB" id="2335at2157"/>
<dbReference type="PATRIC" id="fig|1229909.8.peg.382"/>
<evidence type="ECO:0000313" key="2">
    <source>
        <dbReference type="Proteomes" id="UP000006100"/>
    </source>
</evidence>
<keyword evidence="2" id="KW-1185">Reference proteome</keyword>
<dbReference type="Proteomes" id="UP000006100">
    <property type="component" value="Chromosome"/>
</dbReference>
<reference evidence="1 2" key="1">
    <citation type="journal article" date="2012" name="J. Bacteriol.">
        <title>Draft Genome Sequence of an Ammonia-Oxidizing Archaeon, "Candidatus Nitrosopumilus sediminis" AR2, from Svalbard in the Arctic Circle.</title>
        <authorList>
            <person name="Park S.J."/>
            <person name="Kim J.G."/>
            <person name="Jung M.Y."/>
            <person name="Kim S.J."/>
            <person name="Cha I.T."/>
            <person name="Ghai R."/>
            <person name="Martin-Cuadrado A.B."/>
            <person name="Rodriguez-Valera F."/>
            <person name="Rhee S.K."/>
        </authorList>
    </citation>
    <scope>NUCLEOTIDE SEQUENCE [LARGE SCALE GENOMIC DNA]</scope>
    <source>
        <strain evidence="1 2">AR2</strain>
    </source>
</reference>
<protein>
    <submittedName>
        <fullName evidence="1">Uncharacterized protein</fullName>
    </submittedName>
</protein>
<name>K0B7Q6_9ARCH</name>
<dbReference type="GeneID" id="13697385"/>